<dbReference type="CDD" id="cd03221">
    <property type="entry name" value="ABCF_EF-3"/>
    <property type="match status" value="2"/>
</dbReference>
<dbReference type="GO" id="GO:0016887">
    <property type="term" value="F:ATP hydrolysis activity"/>
    <property type="evidence" value="ECO:0007669"/>
    <property type="project" value="InterPro"/>
</dbReference>
<organism evidence="5 6">
    <name type="scientific">Cloacimonas acidaminovorans (strain Evry)</name>
    <dbReference type="NCBI Taxonomy" id="459349"/>
    <lineage>
        <taxon>Bacteria</taxon>
        <taxon>Pseudomonadati</taxon>
        <taxon>Candidatus Cloacimonadota</taxon>
        <taxon>Candidatus Cloacimonadia</taxon>
        <taxon>Candidatus Cloacimonadales</taxon>
        <taxon>Candidatus Cloacimonadaceae</taxon>
        <taxon>Candidatus Cloacimonas</taxon>
    </lineage>
</organism>
<dbReference type="InterPro" id="IPR037118">
    <property type="entry name" value="Val-tRNA_synth_C_sf"/>
</dbReference>
<feature type="domain" description="ABC transporter" evidence="4">
    <location>
        <begin position="6"/>
        <end position="217"/>
    </location>
</feature>
<dbReference type="PROSITE" id="PS00211">
    <property type="entry name" value="ABC_TRANSPORTER_1"/>
    <property type="match status" value="1"/>
</dbReference>
<dbReference type="EC" id="3.6.3.41" evidence="5"/>
<dbReference type="InterPro" id="IPR003593">
    <property type="entry name" value="AAA+_ATPase"/>
</dbReference>
<evidence type="ECO:0000256" key="1">
    <source>
        <dbReference type="ARBA" id="ARBA00022741"/>
    </source>
</evidence>
<dbReference type="SMART" id="SM00382">
    <property type="entry name" value="AAA"/>
    <property type="match status" value="2"/>
</dbReference>
<dbReference type="Pfam" id="PF12848">
    <property type="entry name" value="ABC_tran_Xtn"/>
    <property type="match status" value="1"/>
</dbReference>
<dbReference type="PANTHER" id="PTHR42855">
    <property type="entry name" value="ABC TRANSPORTER ATP-BINDING SUBUNIT"/>
    <property type="match status" value="1"/>
</dbReference>
<dbReference type="InterPro" id="IPR027417">
    <property type="entry name" value="P-loop_NTPase"/>
</dbReference>
<dbReference type="PROSITE" id="PS50893">
    <property type="entry name" value="ABC_TRANSPORTER_2"/>
    <property type="match status" value="2"/>
</dbReference>
<accession>B0VJ74</accession>
<dbReference type="EMBL" id="CU466930">
    <property type="protein sequence ID" value="CAO81285.1"/>
    <property type="molecule type" value="Genomic_DNA"/>
</dbReference>
<dbReference type="InterPro" id="IPR017871">
    <property type="entry name" value="ABC_transporter-like_CS"/>
</dbReference>
<dbReference type="SUPFAM" id="SSF52540">
    <property type="entry name" value="P-loop containing nucleoside triphosphate hydrolases"/>
    <property type="match status" value="2"/>
</dbReference>
<dbReference type="GO" id="GO:0003677">
    <property type="term" value="F:DNA binding"/>
    <property type="evidence" value="ECO:0007669"/>
    <property type="project" value="InterPro"/>
</dbReference>
<dbReference type="AlphaFoldDB" id="B0VJ74"/>
<dbReference type="eggNOG" id="COG0488">
    <property type="taxonomic scope" value="Bacteria"/>
</dbReference>
<reference evidence="5 6" key="1">
    <citation type="journal article" date="2008" name="J. Bacteriol.">
        <title>'Candidatus Cloacamonas acidaminovorans': genome sequence reconstruction provides a first glimpse of a new bacterial division.</title>
        <authorList>
            <person name="Pelletier E."/>
            <person name="Kreimeyer A."/>
            <person name="Bocs S."/>
            <person name="Rouy Z."/>
            <person name="Gyapay G."/>
            <person name="Chouari R."/>
            <person name="Riviere D."/>
            <person name="Ganesan A."/>
            <person name="Daegelen P."/>
            <person name="Sghir A."/>
            <person name="Cohen G.N."/>
            <person name="Medigue C."/>
            <person name="Weissenbach J."/>
            <person name="Le Paslier D."/>
        </authorList>
    </citation>
    <scope>NUCLEOTIDE SEQUENCE [LARGE SCALE GENOMIC DNA]</scope>
    <source>
        <strain evidence="6">Evry</strain>
    </source>
</reference>
<protein>
    <submittedName>
        <fullName evidence="5">Fused transporter subunits of ABC superfamily: ATP-binding components</fullName>
        <ecNumber evidence="5">3.6.3.31</ecNumber>
        <ecNumber evidence="5">3.6.3.41</ecNumber>
    </submittedName>
</protein>
<dbReference type="EC" id="3.6.3.31" evidence="5"/>
<dbReference type="RefSeq" id="WP_015425143.1">
    <property type="nucleotide sequence ID" value="NC_020449.1"/>
</dbReference>
<dbReference type="InterPro" id="IPR003439">
    <property type="entry name" value="ABC_transporter-like_ATP-bd"/>
</dbReference>
<dbReference type="Gene3D" id="3.40.50.300">
    <property type="entry name" value="P-loop containing nucleotide triphosphate hydrolases"/>
    <property type="match status" value="2"/>
</dbReference>
<dbReference type="Pfam" id="PF16326">
    <property type="entry name" value="ABC_tran_CTD"/>
    <property type="match status" value="1"/>
</dbReference>
<dbReference type="InterPro" id="IPR032524">
    <property type="entry name" value="ABC_tran_C"/>
</dbReference>
<gene>
    <name evidence="5" type="ordered locus">CLOAM1433</name>
</gene>
<dbReference type="OrthoDB" id="9801441at2"/>
<dbReference type="Gene3D" id="1.10.287.380">
    <property type="entry name" value="Valyl-tRNA synthetase, C-terminal domain"/>
    <property type="match status" value="1"/>
</dbReference>
<name>B0VJ74_CLOAI</name>
<proteinExistence type="predicted"/>
<keyword evidence="5" id="KW-0378">Hydrolase</keyword>
<keyword evidence="6" id="KW-1185">Reference proteome</keyword>
<dbReference type="PANTHER" id="PTHR42855:SF1">
    <property type="entry name" value="ABC TRANSPORTER DOMAIN-CONTAINING PROTEIN"/>
    <property type="match status" value="1"/>
</dbReference>
<evidence type="ECO:0000313" key="6">
    <source>
        <dbReference type="Proteomes" id="UP000002019"/>
    </source>
</evidence>
<dbReference type="KEGG" id="caci:CLOAM1433"/>
<evidence type="ECO:0000256" key="3">
    <source>
        <dbReference type="SAM" id="Coils"/>
    </source>
</evidence>
<dbReference type="GO" id="GO:0005524">
    <property type="term" value="F:ATP binding"/>
    <property type="evidence" value="ECO:0007669"/>
    <property type="project" value="UniProtKB-KW"/>
</dbReference>
<feature type="domain" description="ABC transporter" evidence="4">
    <location>
        <begin position="281"/>
        <end position="499"/>
    </location>
</feature>
<dbReference type="Pfam" id="PF00005">
    <property type="entry name" value="ABC_tran"/>
    <property type="match status" value="2"/>
</dbReference>
<feature type="coiled-coil region" evidence="3">
    <location>
        <begin position="524"/>
        <end position="584"/>
    </location>
</feature>
<dbReference type="InterPro" id="IPR032781">
    <property type="entry name" value="ABC_tran_Xtn"/>
</dbReference>
<keyword evidence="3" id="KW-0175">Coiled coil</keyword>
<dbReference type="Proteomes" id="UP000002019">
    <property type="component" value="Chromosome"/>
</dbReference>
<evidence type="ECO:0000313" key="5">
    <source>
        <dbReference type="EMBL" id="CAO81285.1"/>
    </source>
</evidence>
<keyword evidence="2 5" id="KW-0067">ATP-binding</keyword>
<keyword evidence="1" id="KW-0547">Nucleotide-binding</keyword>
<dbReference type="HOGENOM" id="CLU_000604_36_0_0"/>
<sequence length="589" mass="67533">MNEVLLTLENVSCLYGERIILQGVSFGIHSSEKIGIVGINGSGKTTLLRIISGLIKPNTGTVTSRKDLKVCLLEQDPVYISELSVLQHTFPVAGEIKDEYHYKSILSRLGINNFDEKMGDLSGGQRRKADLARVLAAEPDLLLLDEPTNHLDLETIEWLQNYLANAGKAVIFVTHDRYFLDAVATKIIEIERTKLFYYEGNYSAYIRGKLIRATDNKRKETRRQAQLKKELDWLNRGAKARTSKPKDHIDRVKELLSKSYLISHQDLDISFQIDRLGKTILELHRLGKSYSGKVLFTDIDHNFQNMERVGIIGPNGCGKTTLLKIIVGEEKPDNGTVKTGINTHFAYYKQDEDSFDPNLTVYEYIAQFAEVIKNAEGNKVTATEMLKRFLFDGKMQQMKLGALSGGERKRLYLLKALMFGANFIIMDEPTNDLDIRTLEILEDYLDAFKGCLLIVSHDRFFLDRTVDYLFIFQDGKLRKFAGNYSDYLLVKRFEQDATEEKKEPVITRPKRIAKGLSYNEQREFGLLEKEIEKIESELLELESRLNDFAKPLSPNDYYHISISMQELENRHQELLTRWLELSDKQNAGN</sequence>
<dbReference type="InterPro" id="IPR051309">
    <property type="entry name" value="ABCF_ATPase"/>
</dbReference>
<evidence type="ECO:0000259" key="4">
    <source>
        <dbReference type="PROSITE" id="PS50893"/>
    </source>
</evidence>
<evidence type="ECO:0000256" key="2">
    <source>
        <dbReference type="ARBA" id="ARBA00022840"/>
    </source>
</evidence>
<dbReference type="STRING" id="459349.CLOAM1433"/>
<dbReference type="FunFam" id="3.40.50.300:FF:000011">
    <property type="entry name" value="Putative ABC transporter ATP-binding component"/>
    <property type="match status" value="1"/>
</dbReference>